<geneLocation type="plasmid" evidence="2">
    <name>pat1d1609b</name>
</geneLocation>
<dbReference type="AlphaFoldDB" id="A0A2L2LMH8"/>
<evidence type="ECO:0000313" key="1">
    <source>
        <dbReference type="EMBL" id="AVH45532.1"/>
    </source>
</evidence>
<dbReference type="RefSeq" id="WP_104680538.1">
    <property type="nucleotide sequence ID" value="NZ_CP026928.1"/>
</dbReference>
<name>A0A2L2LMH8_AGRTU</name>
<accession>A0A2L2LMH8</accession>
<proteinExistence type="predicted"/>
<reference evidence="1 2" key="1">
    <citation type="submission" date="2018-02" db="EMBL/GenBank/DDBJ databases">
        <title>Complete genome sequence of Agrobacterium tumefaciens 1D1609.</title>
        <authorList>
            <person name="Cho S.-T."/>
            <person name="Haryono M."/>
            <person name="Chang H.-H."/>
            <person name="Santos M.N."/>
            <person name="Lai E.-M."/>
            <person name="Kuo C.-H."/>
        </authorList>
    </citation>
    <scope>NUCLEOTIDE SEQUENCE [LARGE SCALE GENOMIC DNA]</scope>
    <source>
        <strain evidence="1 2">1D1609</strain>
        <plasmid evidence="2">Plasmid pat1d1609b</plasmid>
    </source>
</reference>
<keyword evidence="1" id="KW-0614">Plasmid</keyword>
<sequence>MKIADIDLDIFLDDVSSFDRRPRAPSTTLPWNEAKLRHFLEDRCGLKLDPSAKRPKGRFIVRHDEAFPLLNSLSQNGEVRLNLVHIDAHSDLGTGLGDLSWQDIGGRLLGLPPKERAGAIPQRGMERISPANYLSYALACRWLRSLVYVHHAKSGDDLMPFFFRDFDLGCGIMELRYVPSLHSVHSKEELRALPHTLEPTVQFQKIEIEDYWAAEPFDYVILCQSPGYTPVEADILLPVFRDYVDFENDESEDFLGLSPLACSKGKSL</sequence>
<dbReference type="Proteomes" id="UP000237717">
    <property type="component" value="Plasmid pAt1D1609b"/>
</dbReference>
<gene>
    <name evidence="1" type="ORF">At1D1609_55010</name>
</gene>
<protein>
    <submittedName>
        <fullName evidence="1">Uncharacterized protein</fullName>
    </submittedName>
</protein>
<organism evidence="1 2">
    <name type="scientific">Agrobacterium tumefaciens</name>
    <dbReference type="NCBI Taxonomy" id="358"/>
    <lineage>
        <taxon>Bacteria</taxon>
        <taxon>Pseudomonadati</taxon>
        <taxon>Pseudomonadota</taxon>
        <taxon>Alphaproteobacteria</taxon>
        <taxon>Hyphomicrobiales</taxon>
        <taxon>Rhizobiaceae</taxon>
        <taxon>Rhizobium/Agrobacterium group</taxon>
        <taxon>Agrobacterium</taxon>
        <taxon>Agrobacterium tumefaciens complex</taxon>
    </lineage>
</organism>
<dbReference type="EMBL" id="CP026928">
    <property type="protein sequence ID" value="AVH45532.1"/>
    <property type="molecule type" value="Genomic_DNA"/>
</dbReference>
<evidence type="ECO:0000313" key="2">
    <source>
        <dbReference type="Proteomes" id="UP000237717"/>
    </source>
</evidence>